<dbReference type="Pfam" id="PF02082">
    <property type="entry name" value="Rrf2"/>
    <property type="match status" value="1"/>
</dbReference>
<name>A0AAQ1MBE0_9FIRM</name>
<dbReference type="InterPro" id="IPR036388">
    <property type="entry name" value="WH-like_DNA-bd_sf"/>
</dbReference>
<proteinExistence type="predicted"/>
<dbReference type="InterPro" id="IPR000944">
    <property type="entry name" value="Tscrpt_reg_Rrf2"/>
</dbReference>
<organism evidence="2 3">
    <name type="scientific">Bittarella massiliensis</name>
    <name type="common">ex Durand et al. 2017</name>
    <dbReference type="NCBI Taxonomy" id="1720313"/>
    <lineage>
        <taxon>Bacteria</taxon>
        <taxon>Bacillati</taxon>
        <taxon>Bacillota</taxon>
        <taxon>Clostridia</taxon>
        <taxon>Eubacteriales</taxon>
        <taxon>Oscillospiraceae</taxon>
        <taxon>Bittarella (ex Durand et al. 2017)</taxon>
    </lineage>
</organism>
<dbReference type="GO" id="GO:0003700">
    <property type="term" value="F:DNA-binding transcription factor activity"/>
    <property type="evidence" value="ECO:0007669"/>
    <property type="project" value="TreeGrafter"/>
</dbReference>
<evidence type="ECO:0000313" key="2">
    <source>
        <dbReference type="EMBL" id="SHF64731.1"/>
    </source>
</evidence>
<dbReference type="PROSITE" id="PS01332">
    <property type="entry name" value="HTH_RRF2_1"/>
    <property type="match status" value="1"/>
</dbReference>
<keyword evidence="4" id="KW-1185">Reference proteome</keyword>
<dbReference type="InterPro" id="IPR036390">
    <property type="entry name" value="WH_DNA-bd_sf"/>
</dbReference>
<dbReference type="GO" id="GO:0005829">
    <property type="term" value="C:cytosol"/>
    <property type="evidence" value="ECO:0007669"/>
    <property type="project" value="TreeGrafter"/>
</dbReference>
<reference evidence="1 4" key="3">
    <citation type="journal article" date="2019" name="Nat. Med.">
        <title>A library of human gut bacterial isolates paired with longitudinal multiomics data enables mechanistic microbiome research.</title>
        <authorList>
            <person name="Poyet M."/>
            <person name="Groussin M."/>
            <person name="Gibbons S.M."/>
            <person name="Avila-Pacheco J."/>
            <person name="Jiang X."/>
            <person name="Kearney S.M."/>
            <person name="Perrotta A.R."/>
            <person name="Berdy B."/>
            <person name="Zhao S."/>
            <person name="Lieberman T.D."/>
            <person name="Swanson P.K."/>
            <person name="Smith M."/>
            <person name="Roesemann S."/>
            <person name="Alexander J.E."/>
            <person name="Rich S.A."/>
            <person name="Livny J."/>
            <person name="Vlamakis H."/>
            <person name="Clish C."/>
            <person name="Bullock K."/>
            <person name="Deik A."/>
            <person name="Scott J."/>
            <person name="Pierce K.A."/>
            <person name="Xavier R.J."/>
            <person name="Alm E.J."/>
        </authorList>
    </citation>
    <scope>NUCLEOTIDE SEQUENCE [LARGE SCALE GENOMIC DNA]</scope>
    <source>
        <strain evidence="1 4">BIOML-A2</strain>
    </source>
</reference>
<dbReference type="AlphaFoldDB" id="A0AAQ1MBE0"/>
<accession>A0AAQ1MBE0</accession>
<dbReference type="RefSeq" id="WP_021659415.1">
    <property type="nucleotide sequence ID" value="NZ_FQVY01000001.1"/>
</dbReference>
<protein>
    <submittedName>
        <fullName evidence="2">Rrf2 family protein</fullName>
    </submittedName>
    <submittedName>
        <fullName evidence="1">Transcriptional regulator</fullName>
    </submittedName>
</protein>
<dbReference type="PANTHER" id="PTHR33221">
    <property type="entry name" value="WINGED HELIX-TURN-HELIX TRANSCRIPTIONAL REGULATOR, RRF2 FAMILY"/>
    <property type="match status" value="1"/>
</dbReference>
<dbReference type="EMBL" id="FQVY01000001">
    <property type="protein sequence ID" value="SHF64731.1"/>
    <property type="molecule type" value="Genomic_DNA"/>
</dbReference>
<dbReference type="PROSITE" id="PS51197">
    <property type="entry name" value="HTH_RRF2_2"/>
    <property type="match status" value="1"/>
</dbReference>
<sequence>MTSEFNVAVHALVYLSHRGGTLSSEELAQNICTNAARVRKVLSKLKKAGLVETKEGADGGYLFDRDAGEVTLRQIGEALDCCFVSANWRSGDTDLPCLVASGMGRIMDDIYGELDECCKARLEKITIRSIGQKIFGKQP</sequence>
<reference evidence="2" key="2">
    <citation type="submission" date="2016-11" db="EMBL/GenBank/DDBJ databases">
        <authorList>
            <person name="Varghese N."/>
            <person name="Submissions S."/>
        </authorList>
    </citation>
    <scope>NUCLEOTIDE SEQUENCE</scope>
    <source>
        <strain evidence="2">DSM 4029</strain>
    </source>
</reference>
<dbReference type="Proteomes" id="UP000474718">
    <property type="component" value="Unassembled WGS sequence"/>
</dbReference>
<evidence type="ECO:0000313" key="3">
    <source>
        <dbReference type="Proteomes" id="UP000184089"/>
    </source>
</evidence>
<dbReference type="Proteomes" id="UP000184089">
    <property type="component" value="Unassembled WGS sequence"/>
</dbReference>
<evidence type="ECO:0000313" key="4">
    <source>
        <dbReference type="Proteomes" id="UP000474718"/>
    </source>
</evidence>
<dbReference type="EMBL" id="WWVX01000001">
    <property type="protein sequence ID" value="MZL68544.1"/>
    <property type="molecule type" value="Genomic_DNA"/>
</dbReference>
<comment type="caution">
    <text evidence="2">The sequence shown here is derived from an EMBL/GenBank/DDBJ whole genome shotgun (WGS) entry which is preliminary data.</text>
</comment>
<dbReference type="Gene3D" id="1.10.10.10">
    <property type="entry name" value="Winged helix-like DNA-binding domain superfamily/Winged helix DNA-binding domain"/>
    <property type="match status" value="1"/>
</dbReference>
<gene>
    <name evidence="1" type="ORF">GT747_01980</name>
    <name evidence="2" type="ORF">SAMN05444424_0189</name>
</gene>
<reference evidence="3" key="1">
    <citation type="submission" date="2016-11" db="EMBL/GenBank/DDBJ databases">
        <authorList>
            <person name="Jaros S."/>
            <person name="Januszkiewicz K."/>
            <person name="Wedrychowicz H."/>
        </authorList>
    </citation>
    <scope>NUCLEOTIDE SEQUENCE [LARGE SCALE GENOMIC DNA]</scope>
    <source>
        <strain evidence="3">DSM 4029</strain>
    </source>
</reference>
<dbReference type="InterPro" id="IPR030489">
    <property type="entry name" value="TR_Rrf2-type_CS"/>
</dbReference>
<dbReference type="PANTHER" id="PTHR33221:SF15">
    <property type="entry name" value="HTH-TYPE TRANSCRIPTIONAL REGULATOR YWGB-RELATED"/>
    <property type="match status" value="1"/>
</dbReference>
<evidence type="ECO:0000313" key="1">
    <source>
        <dbReference type="EMBL" id="MZL68544.1"/>
    </source>
</evidence>
<dbReference type="SUPFAM" id="SSF46785">
    <property type="entry name" value="Winged helix' DNA-binding domain"/>
    <property type="match status" value="1"/>
</dbReference>